<dbReference type="EMBL" id="JAEPRJ010000001">
    <property type="protein sequence ID" value="MBK5897518.1"/>
    <property type="molecule type" value="Genomic_DNA"/>
</dbReference>
<sequence>MIEKLVERIKKLEAPIVVGLDPTLNFVPGFLLDKAINEKGETLEAAADAIFEFNKKIVDAVYDLIPAVKPQIAMYEQFGIPGLMAFKKTLDYCHEKGLLVIGDAKRGDIGSTSTAYAIGHIGKVKVGSTEIAPFDEDFLTINPYLGSDSVVPFVEECKKYDKGLFILVKTSNPSSGEFQDQKVGKKAVYELVGKKVDEWGAELIKNGYSDVGAVVGATYPEMGEVLREIMPKAYILVPGYGAQGGTAAELKPFFNKDGLGAIVNSSRGIIAAYKQEKYAEYGAEGFAEAARAAVIDMKNDIASIF</sequence>
<comment type="pathway">
    <text evidence="1 7">Pyrimidine metabolism; UMP biosynthesis via de novo pathway; UMP from orotate: step 2/2.</text>
</comment>
<evidence type="ECO:0000256" key="7">
    <source>
        <dbReference type="HAMAP-Rule" id="MF_01215"/>
    </source>
</evidence>
<evidence type="ECO:0000256" key="3">
    <source>
        <dbReference type="ARBA" id="ARBA00022793"/>
    </source>
</evidence>
<evidence type="ECO:0000256" key="4">
    <source>
        <dbReference type="ARBA" id="ARBA00022975"/>
    </source>
</evidence>
<dbReference type="PANTHER" id="PTHR43375:SF1">
    <property type="entry name" value="OROTIDINE 5'-PHOSPHATE DECARBOXYLASE"/>
    <property type="match status" value="1"/>
</dbReference>
<dbReference type="Pfam" id="PF00215">
    <property type="entry name" value="OMPdecase"/>
    <property type="match status" value="1"/>
</dbReference>
<evidence type="ECO:0000259" key="8">
    <source>
        <dbReference type="SMART" id="SM00934"/>
    </source>
</evidence>
<evidence type="ECO:0000256" key="1">
    <source>
        <dbReference type="ARBA" id="ARBA00004861"/>
    </source>
</evidence>
<name>A0ABS1J1W9_9FIRM</name>
<feature type="domain" description="Orotidine 5'-phosphate decarboxylase" evidence="8">
    <location>
        <begin position="15"/>
        <end position="281"/>
    </location>
</feature>
<dbReference type="Gene3D" id="3.20.20.70">
    <property type="entry name" value="Aldolase class I"/>
    <property type="match status" value="1"/>
</dbReference>
<protein>
    <recommendedName>
        <fullName evidence="7">Orotidine 5'-phosphate decarboxylase</fullName>
        <ecNumber evidence="7">4.1.1.23</ecNumber>
    </recommendedName>
    <alternativeName>
        <fullName evidence="7">OMP decarboxylase</fullName>
        <shortName evidence="7">OMPDCase</shortName>
        <shortName evidence="7">OMPdecase</shortName>
    </alternativeName>
</protein>
<evidence type="ECO:0000256" key="6">
    <source>
        <dbReference type="ARBA" id="ARBA00049157"/>
    </source>
</evidence>
<keyword evidence="4 7" id="KW-0665">Pyrimidine biosynthesis</keyword>
<evidence type="ECO:0000256" key="2">
    <source>
        <dbReference type="ARBA" id="ARBA00008847"/>
    </source>
</evidence>
<dbReference type="NCBIfam" id="TIGR02127">
    <property type="entry name" value="pyrF_sub2"/>
    <property type="match status" value="1"/>
</dbReference>
<comment type="catalytic activity">
    <reaction evidence="6 7">
        <text>orotidine 5'-phosphate + H(+) = UMP + CO2</text>
        <dbReference type="Rhea" id="RHEA:11596"/>
        <dbReference type="ChEBI" id="CHEBI:15378"/>
        <dbReference type="ChEBI" id="CHEBI:16526"/>
        <dbReference type="ChEBI" id="CHEBI:57538"/>
        <dbReference type="ChEBI" id="CHEBI:57865"/>
        <dbReference type="EC" id="4.1.1.23"/>
    </reaction>
</comment>
<keyword evidence="5 7" id="KW-0456">Lyase</keyword>
<gene>
    <name evidence="7 9" type="primary">pyrF</name>
    <name evidence="9" type="ORF">JJN12_06965</name>
</gene>
<accession>A0ABS1J1W9</accession>
<evidence type="ECO:0000256" key="5">
    <source>
        <dbReference type="ARBA" id="ARBA00023239"/>
    </source>
</evidence>
<comment type="caution">
    <text evidence="9">The sequence shown here is derived from an EMBL/GenBank/DDBJ whole genome shotgun (WGS) entry which is preliminary data.</text>
</comment>
<dbReference type="HAMAP" id="MF_01215">
    <property type="entry name" value="OMPdecase_type2"/>
    <property type="match status" value="1"/>
</dbReference>
<dbReference type="EC" id="4.1.1.23" evidence="7"/>
<evidence type="ECO:0000313" key="10">
    <source>
        <dbReference type="Proteomes" id="UP000604730"/>
    </source>
</evidence>
<keyword evidence="3 7" id="KW-0210">Decarboxylase</keyword>
<dbReference type="InterPro" id="IPR001754">
    <property type="entry name" value="OMPdeCOase_dom"/>
</dbReference>
<comment type="similarity">
    <text evidence="2 7">Belongs to the OMP decarboxylase family. Type 2 subfamily.</text>
</comment>
<dbReference type="GO" id="GO:0004590">
    <property type="term" value="F:orotidine-5'-phosphate decarboxylase activity"/>
    <property type="evidence" value="ECO:0007669"/>
    <property type="project" value="UniProtKB-EC"/>
</dbReference>
<dbReference type="PANTHER" id="PTHR43375">
    <property type="entry name" value="OROTIDINE 5'-PHOSPHATE DECARBOXYLASE"/>
    <property type="match status" value="1"/>
</dbReference>
<dbReference type="InterPro" id="IPR013785">
    <property type="entry name" value="Aldolase_TIM"/>
</dbReference>
<organism evidence="9 10">
    <name type="scientific">Catonella massiliensis</name>
    <dbReference type="NCBI Taxonomy" id="2799636"/>
    <lineage>
        <taxon>Bacteria</taxon>
        <taxon>Bacillati</taxon>
        <taxon>Bacillota</taxon>
        <taxon>Clostridia</taxon>
        <taxon>Lachnospirales</taxon>
        <taxon>Lachnospiraceae</taxon>
        <taxon>Catonella</taxon>
    </lineage>
</organism>
<dbReference type="SUPFAM" id="SSF51366">
    <property type="entry name" value="Ribulose-phoshate binding barrel"/>
    <property type="match status" value="1"/>
</dbReference>
<feature type="active site" description="Proton donor" evidence="7">
    <location>
        <position position="105"/>
    </location>
</feature>
<proteinExistence type="inferred from homology"/>
<evidence type="ECO:0000313" key="9">
    <source>
        <dbReference type="EMBL" id="MBK5897518.1"/>
    </source>
</evidence>
<dbReference type="Proteomes" id="UP000604730">
    <property type="component" value="Unassembled WGS sequence"/>
</dbReference>
<dbReference type="InterPro" id="IPR011995">
    <property type="entry name" value="OMPdecase_type-2"/>
</dbReference>
<keyword evidence="10" id="KW-1185">Reference proteome</keyword>
<dbReference type="RefSeq" id="WP_208428995.1">
    <property type="nucleotide sequence ID" value="NZ_JAEPRJ010000001.1"/>
</dbReference>
<reference evidence="9 10" key="1">
    <citation type="submission" date="2021-01" db="EMBL/GenBank/DDBJ databases">
        <title>Isolation and description of Catonella massiliensis sp. nov., a novel Catonella species, isolated from a stable periodontitis subject.</title>
        <authorList>
            <person name="Antezack A."/>
            <person name="Boxberger M."/>
            <person name="La Scola B."/>
            <person name="Monnet-Corti V."/>
        </authorList>
    </citation>
    <scope>NUCLEOTIDE SEQUENCE [LARGE SCALE GENOMIC DNA]</scope>
    <source>
        <strain evidence="9 10">Marseille-Q4567</strain>
    </source>
</reference>
<dbReference type="CDD" id="cd04725">
    <property type="entry name" value="OMP_decarboxylase_like"/>
    <property type="match status" value="1"/>
</dbReference>
<dbReference type="InterPro" id="IPR011060">
    <property type="entry name" value="RibuloseP-bd_barrel"/>
</dbReference>
<dbReference type="SMART" id="SM00934">
    <property type="entry name" value="OMPdecase"/>
    <property type="match status" value="1"/>
</dbReference>